<feature type="domain" description="DUF1206" evidence="2">
    <location>
        <begin position="197"/>
        <end position="265"/>
    </location>
</feature>
<gene>
    <name evidence="3" type="ORF">GCM10009786_04070</name>
</gene>
<feature type="domain" description="DUF1206" evidence="2">
    <location>
        <begin position="25"/>
        <end position="90"/>
    </location>
</feature>
<keyword evidence="1" id="KW-1133">Transmembrane helix</keyword>
<name>A0ABN3B2X9_9MICO</name>
<reference evidence="3 4" key="1">
    <citation type="journal article" date="2019" name="Int. J. Syst. Evol. Microbiol.">
        <title>The Global Catalogue of Microorganisms (GCM) 10K type strain sequencing project: providing services to taxonomists for standard genome sequencing and annotation.</title>
        <authorList>
            <consortium name="The Broad Institute Genomics Platform"/>
            <consortium name="The Broad Institute Genome Sequencing Center for Infectious Disease"/>
            <person name="Wu L."/>
            <person name="Ma J."/>
        </authorList>
    </citation>
    <scope>NUCLEOTIDE SEQUENCE [LARGE SCALE GENOMIC DNA]</scope>
    <source>
        <strain evidence="3 4">JCM 14919</strain>
    </source>
</reference>
<dbReference type="Pfam" id="PF06724">
    <property type="entry name" value="DUF1206"/>
    <property type="match status" value="3"/>
</dbReference>
<feature type="transmembrane region" description="Helical" evidence="1">
    <location>
        <begin position="148"/>
        <end position="170"/>
    </location>
</feature>
<keyword evidence="4" id="KW-1185">Reference proteome</keyword>
<dbReference type="RefSeq" id="WP_090150574.1">
    <property type="nucleotide sequence ID" value="NZ_BAAAOP010000003.1"/>
</dbReference>
<dbReference type="Proteomes" id="UP001501084">
    <property type="component" value="Unassembled WGS sequence"/>
</dbReference>
<feature type="transmembrane region" description="Helical" evidence="1">
    <location>
        <begin position="21"/>
        <end position="45"/>
    </location>
</feature>
<evidence type="ECO:0000256" key="1">
    <source>
        <dbReference type="SAM" id="Phobius"/>
    </source>
</evidence>
<accession>A0ABN3B2X9</accession>
<comment type="caution">
    <text evidence="3">The sequence shown here is derived from an EMBL/GenBank/DDBJ whole genome shotgun (WGS) entry which is preliminary data.</text>
</comment>
<feature type="transmembrane region" description="Helical" evidence="1">
    <location>
        <begin position="65"/>
        <end position="87"/>
    </location>
</feature>
<evidence type="ECO:0000313" key="4">
    <source>
        <dbReference type="Proteomes" id="UP001501084"/>
    </source>
</evidence>
<feature type="transmembrane region" description="Helical" evidence="1">
    <location>
        <begin position="191"/>
        <end position="216"/>
    </location>
</feature>
<protein>
    <submittedName>
        <fullName evidence="3">DUF1206 domain-containing protein</fullName>
    </submittedName>
</protein>
<evidence type="ECO:0000259" key="2">
    <source>
        <dbReference type="Pfam" id="PF06724"/>
    </source>
</evidence>
<feature type="transmembrane region" description="Helical" evidence="1">
    <location>
        <begin position="108"/>
        <end position="128"/>
    </location>
</feature>
<dbReference type="EMBL" id="BAAAOP010000003">
    <property type="protein sequence ID" value="GAA2185866.1"/>
    <property type="molecule type" value="Genomic_DNA"/>
</dbReference>
<sequence>MDDRLQSAARRTESTTTFRALARGGYVATGIVHGLIGVLAIALVVRQGRAEADQVGALTSIAEAPFGLAGLWAVALLLFALGIFHIVDGFALSRSSRKQRWGRRLAEWGQGIAFCVMGGIATAIAVGARPDPDRTTRDASRGLLTLPGGTVLLVLVGLGVAGVGIAWIWMGVSRSFRKQMELPSGRAGHAIAALGAVGFVSKGGALLVVAVLLAAAGVRGDSSSAGALDSAITSLYDLPGGPVWIVLIGAGFLAYGVFCFFRARFAKL</sequence>
<keyword evidence="1" id="KW-0812">Transmembrane</keyword>
<organism evidence="3 4">
    <name type="scientific">Leucobacter alluvii</name>
    <dbReference type="NCBI Taxonomy" id="340321"/>
    <lineage>
        <taxon>Bacteria</taxon>
        <taxon>Bacillati</taxon>
        <taxon>Actinomycetota</taxon>
        <taxon>Actinomycetes</taxon>
        <taxon>Micrococcales</taxon>
        <taxon>Microbacteriaceae</taxon>
        <taxon>Leucobacter</taxon>
    </lineage>
</organism>
<keyword evidence="1" id="KW-0472">Membrane</keyword>
<proteinExistence type="predicted"/>
<feature type="domain" description="DUF1206" evidence="2">
    <location>
        <begin position="109"/>
        <end position="173"/>
    </location>
</feature>
<feature type="transmembrane region" description="Helical" evidence="1">
    <location>
        <begin position="243"/>
        <end position="261"/>
    </location>
</feature>
<evidence type="ECO:0000313" key="3">
    <source>
        <dbReference type="EMBL" id="GAA2185866.1"/>
    </source>
</evidence>
<dbReference type="InterPro" id="IPR009597">
    <property type="entry name" value="DUF1206"/>
</dbReference>